<dbReference type="Proteomes" id="UP001595690">
    <property type="component" value="Unassembled WGS sequence"/>
</dbReference>
<reference evidence="3" key="1">
    <citation type="journal article" date="2019" name="Int. J. Syst. Evol. Microbiol.">
        <title>The Global Catalogue of Microorganisms (GCM) 10K type strain sequencing project: providing services to taxonomists for standard genome sequencing and annotation.</title>
        <authorList>
            <consortium name="The Broad Institute Genomics Platform"/>
            <consortium name="The Broad Institute Genome Sequencing Center for Infectious Disease"/>
            <person name="Wu L."/>
            <person name="Ma J."/>
        </authorList>
    </citation>
    <scope>NUCLEOTIDE SEQUENCE [LARGE SCALE GENOMIC DNA]</scope>
    <source>
        <strain evidence="3">CGMCC 4.7405</strain>
    </source>
</reference>
<evidence type="ECO:0000313" key="2">
    <source>
        <dbReference type="EMBL" id="MFC3898820.1"/>
    </source>
</evidence>
<keyword evidence="3" id="KW-1185">Reference proteome</keyword>
<dbReference type="RefSeq" id="WP_382380613.1">
    <property type="nucleotide sequence ID" value="NZ_JBHRZI010000057.1"/>
</dbReference>
<dbReference type="CDD" id="cd00085">
    <property type="entry name" value="HNHc"/>
    <property type="match status" value="1"/>
</dbReference>
<name>A0ABV8C9X5_9PSEU</name>
<comment type="caution">
    <text evidence="2">The sequence shown here is derived from an EMBL/GenBank/DDBJ whole genome shotgun (WGS) entry which is preliminary data.</text>
</comment>
<feature type="domain" description="HNH nuclease" evidence="1">
    <location>
        <begin position="32"/>
        <end position="86"/>
    </location>
</feature>
<keyword evidence="2" id="KW-0255">Endonuclease</keyword>
<dbReference type="SMART" id="SM00507">
    <property type="entry name" value="HNHc"/>
    <property type="match status" value="1"/>
</dbReference>
<evidence type="ECO:0000259" key="1">
    <source>
        <dbReference type="SMART" id="SM00507"/>
    </source>
</evidence>
<dbReference type="InterPro" id="IPR003615">
    <property type="entry name" value="HNH_nuc"/>
</dbReference>
<evidence type="ECO:0000313" key="3">
    <source>
        <dbReference type="Proteomes" id="UP001595690"/>
    </source>
</evidence>
<proteinExistence type="predicted"/>
<gene>
    <name evidence="2" type="ORF">ACFOWZ_45760</name>
</gene>
<dbReference type="Gene3D" id="1.10.30.50">
    <property type="match status" value="1"/>
</dbReference>
<dbReference type="GO" id="GO:0004519">
    <property type="term" value="F:endonuclease activity"/>
    <property type="evidence" value="ECO:0007669"/>
    <property type="project" value="UniProtKB-KW"/>
</dbReference>
<protein>
    <submittedName>
        <fullName evidence="2">HNH endonuclease</fullName>
    </submittedName>
</protein>
<organism evidence="2 3">
    <name type="scientific">Lentzea rhizosphaerae</name>
    <dbReference type="NCBI Taxonomy" id="2041025"/>
    <lineage>
        <taxon>Bacteria</taxon>
        <taxon>Bacillati</taxon>
        <taxon>Actinomycetota</taxon>
        <taxon>Actinomycetes</taxon>
        <taxon>Pseudonocardiales</taxon>
        <taxon>Pseudonocardiaceae</taxon>
        <taxon>Lentzea</taxon>
    </lineage>
</organism>
<keyword evidence="2" id="KW-0378">Hydrolase</keyword>
<sequence length="228" mass="25746">MAEKTEKIRLALPDTRYQTARRSWDNSTIRRPLRAVLGQMAAGFETCMYCGESRGTDVDHFEPVARNPLRTFDWLNHLLACSGCNSHQKGERFPVDDDGDPLLIDPSSEDPFDHLLLTLSLGVYRPLTPKGQATIDVCGLNERGLPKGRMHARKVVGLALREWDRARARNRSDEMREQVQTVQDQPFADVCQSMLRQAFSPGADVVFSDSPDLLALLRRDDLRAALLR</sequence>
<dbReference type="EMBL" id="JBHRZI010000057">
    <property type="protein sequence ID" value="MFC3898820.1"/>
    <property type="molecule type" value="Genomic_DNA"/>
</dbReference>
<accession>A0ABV8C9X5</accession>
<keyword evidence="2" id="KW-0540">Nuclease</keyword>